<evidence type="ECO:0000256" key="1">
    <source>
        <dbReference type="SAM" id="MobiDB-lite"/>
    </source>
</evidence>
<dbReference type="EMBL" id="JACHLX010000001">
    <property type="protein sequence ID" value="MBB5812212.1"/>
    <property type="molecule type" value="Genomic_DNA"/>
</dbReference>
<evidence type="ECO:0000313" key="3">
    <source>
        <dbReference type="Proteomes" id="UP000579531"/>
    </source>
</evidence>
<gene>
    <name evidence="2" type="ORF">HNR72_003240</name>
</gene>
<accession>A0AA89Q0H5</accession>
<dbReference type="Gene3D" id="3.20.20.410">
    <property type="entry name" value="Protein of unknown function UPF0759"/>
    <property type="match status" value="1"/>
</dbReference>
<name>A0AA89Q0H5_STRCU</name>
<dbReference type="PANTHER" id="PTHR30348:SF13">
    <property type="entry name" value="UPF0759 PROTEIN YUNF"/>
    <property type="match status" value="1"/>
</dbReference>
<dbReference type="InterPro" id="IPR002763">
    <property type="entry name" value="DUF72"/>
</dbReference>
<comment type="caution">
    <text evidence="2">The sequence shown here is derived from an EMBL/GenBank/DDBJ whole genome shotgun (WGS) entry which is preliminary data.</text>
</comment>
<feature type="region of interest" description="Disordered" evidence="1">
    <location>
        <begin position="281"/>
        <end position="346"/>
    </location>
</feature>
<feature type="compositionally biased region" description="Pro residues" evidence="1">
    <location>
        <begin position="320"/>
        <end position="331"/>
    </location>
</feature>
<feature type="compositionally biased region" description="Low complexity" evidence="1">
    <location>
        <begin position="300"/>
        <end position="319"/>
    </location>
</feature>
<dbReference type="AlphaFoldDB" id="A0AA89Q0H5"/>
<organism evidence="2 3">
    <name type="scientific">Streptomyces collinus</name>
    <dbReference type="NCBI Taxonomy" id="42684"/>
    <lineage>
        <taxon>Bacteria</taxon>
        <taxon>Bacillati</taxon>
        <taxon>Actinomycetota</taxon>
        <taxon>Actinomycetes</taxon>
        <taxon>Kitasatosporales</taxon>
        <taxon>Streptomycetaceae</taxon>
        <taxon>Streptomyces</taxon>
    </lineage>
</organism>
<proteinExistence type="predicted"/>
<keyword evidence="3" id="KW-1185">Reference proteome</keyword>
<reference evidence="2 3" key="1">
    <citation type="submission" date="2020-08" db="EMBL/GenBank/DDBJ databases">
        <title>Sequencing the genomes of 1000 actinobacteria strains.</title>
        <authorList>
            <person name="Klenk H.-P."/>
        </authorList>
    </citation>
    <scope>NUCLEOTIDE SEQUENCE [LARGE SCALE GENOMIC DNA]</scope>
    <source>
        <strain evidence="2 3">DSM 40129</strain>
    </source>
</reference>
<sequence length="346" mass="37814">MGQILVGTCSWTDRALVAGGWYPPGRRDAEGRLRHYAERFPVVEVDASYYALPSERNSRLWAERTPDGFVFDVKAFSLLTGHPTREAVMPDGLRAEHRDPAVLDQVWARFAAGIEPLREAGRLGSVLFQFPPWFRPGQRAEAFLRECAGRTEGWPLAVEFRHPSWWEPGQDEATGALLTRLGMAAVAVDMTQRLASSVPPVTPVTSPRLSVVRFHGRSTAWGSGSKEDRFRHAYGEDELAEWLPRVLRLAERTEQVHVLFNNCCGDAAVSAAETMTRLLDEARPTGDAPPPDDAPPADHVPPAEAPPSTAARLPRARPAPGVPPTPGPRPTPARSSSSSSSRRAAG</sequence>
<dbReference type="PANTHER" id="PTHR30348">
    <property type="entry name" value="UNCHARACTERIZED PROTEIN YECE"/>
    <property type="match status" value="1"/>
</dbReference>
<protein>
    <submittedName>
        <fullName evidence="2">Uncharacterized protein YecE (DUF72 family)</fullName>
    </submittedName>
</protein>
<dbReference type="SUPFAM" id="SSF117396">
    <property type="entry name" value="TM1631-like"/>
    <property type="match status" value="1"/>
</dbReference>
<dbReference type="Proteomes" id="UP000579531">
    <property type="component" value="Unassembled WGS sequence"/>
</dbReference>
<feature type="compositionally biased region" description="Low complexity" evidence="1">
    <location>
        <begin position="332"/>
        <end position="346"/>
    </location>
</feature>
<dbReference type="GeneID" id="93839655"/>
<dbReference type="RefSeq" id="WP_184847854.1">
    <property type="nucleotide sequence ID" value="NZ_BAABFE010000010.1"/>
</dbReference>
<dbReference type="InterPro" id="IPR036520">
    <property type="entry name" value="UPF0759_sf"/>
</dbReference>
<dbReference type="Pfam" id="PF01904">
    <property type="entry name" value="DUF72"/>
    <property type="match status" value="1"/>
</dbReference>
<evidence type="ECO:0000313" key="2">
    <source>
        <dbReference type="EMBL" id="MBB5812212.1"/>
    </source>
</evidence>